<feature type="region of interest" description="Disordered" evidence="1">
    <location>
        <begin position="121"/>
        <end position="154"/>
    </location>
</feature>
<sequence>MLGKVRDAVTDAAETLRRLFSDPPVRGVQAGRFDAQARGGVAPAAAARSGLEPLAAAGAAMPPLVEAARLRELEPFQARLRSEEGWARWGAEATVLRMAPLVPGVADRVAVPPLPARAEVRGRHDPLARPATRRSAEPLPSPASRRVEPALAGGGSRQGLEALLQLAVPVQGEDIQRLPKGLWMRYSLQMVRATGENVRNLEVLGLYHLPRKGVADLRHDARRGRILVRLESEAVKAPRVPFILARRKDDGALLSCYLEEP</sequence>
<evidence type="ECO:0000256" key="1">
    <source>
        <dbReference type="SAM" id="MobiDB-lite"/>
    </source>
</evidence>
<evidence type="ECO:0000313" key="2">
    <source>
        <dbReference type="EMBL" id="GLH71226.1"/>
    </source>
</evidence>
<accession>A0ABQ5Q9V8</accession>
<evidence type="ECO:0000313" key="3">
    <source>
        <dbReference type="Proteomes" id="UP001165089"/>
    </source>
</evidence>
<keyword evidence="3" id="KW-1185">Reference proteome</keyword>
<dbReference type="Proteomes" id="UP001165089">
    <property type="component" value="Unassembled WGS sequence"/>
</dbReference>
<comment type="caution">
    <text evidence="2">The sequence shown here is derived from an EMBL/GenBank/DDBJ whole genome shotgun (WGS) entry which is preliminary data.</text>
</comment>
<protein>
    <submittedName>
        <fullName evidence="2">Uncharacterized protein</fullName>
    </submittedName>
</protein>
<reference evidence="2 3" key="1">
    <citation type="journal article" date="2023" name="Antonie Van Leeuwenhoek">
        <title>Mesoterricola silvestris gen. nov., sp. nov., Mesoterricola sediminis sp. nov., Geothrix oryzae sp. nov., Geothrix edaphica sp. nov., Geothrix rubra sp. nov., and Geothrix limicola sp. nov., six novel members of Acidobacteriota isolated from soils.</title>
        <authorList>
            <person name="Itoh H."/>
            <person name="Sugisawa Y."/>
            <person name="Mise K."/>
            <person name="Xu Z."/>
            <person name="Kuniyasu M."/>
            <person name="Ushijima N."/>
            <person name="Kawano K."/>
            <person name="Kobayashi E."/>
            <person name="Shiratori Y."/>
            <person name="Masuda Y."/>
            <person name="Senoo K."/>
        </authorList>
    </citation>
    <scope>NUCLEOTIDE SEQUENCE [LARGE SCALE GENOMIC DNA]</scope>
    <source>
        <strain evidence="2 3">Red803</strain>
    </source>
</reference>
<proteinExistence type="predicted"/>
<name>A0ABQ5Q9V8_9BACT</name>
<dbReference type="RefSeq" id="WP_285727284.1">
    <property type="nucleotide sequence ID" value="NZ_BSDD01000006.1"/>
</dbReference>
<dbReference type="EMBL" id="BSDD01000006">
    <property type="protein sequence ID" value="GLH71226.1"/>
    <property type="molecule type" value="Genomic_DNA"/>
</dbReference>
<organism evidence="2 3">
    <name type="scientific">Geothrix rubra</name>
    <dbReference type="NCBI Taxonomy" id="2927977"/>
    <lineage>
        <taxon>Bacteria</taxon>
        <taxon>Pseudomonadati</taxon>
        <taxon>Acidobacteriota</taxon>
        <taxon>Holophagae</taxon>
        <taxon>Holophagales</taxon>
        <taxon>Holophagaceae</taxon>
        <taxon>Geothrix</taxon>
    </lineage>
</organism>
<gene>
    <name evidence="2" type="ORF">GETHPA_27590</name>
</gene>